<dbReference type="Proteomes" id="UP000241818">
    <property type="component" value="Unassembled WGS sequence"/>
</dbReference>
<proteinExistence type="predicted"/>
<dbReference type="AlphaFoldDB" id="A0A2T3AT79"/>
<evidence type="ECO:0000313" key="3">
    <source>
        <dbReference type="Proteomes" id="UP000241818"/>
    </source>
</evidence>
<evidence type="ECO:0000313" key="2">
    <source>
        <dbReference type="EMBL" id="PSS10686.1"/>
    </source>
</evidence>
<keyword evidence="3" id="KW-1185">Reference proteome</keyword>
<feature type="compositionally biased region" description="Polar residues" evidence="1">
    <location>
        <begin position="57"/>
        <end position="71"/>
    </location>
</feature>
<accession>A0A2T3AT79</accession>
<dbReference type="GeneID" id="36575806"/>
<feature type="compositionally biased region" description="Polar residues" evidence="1">
    <location>
        <begin position="27"/>
        <end position="40"/>
    </location>
</feature>
<name>A0A2T3AT79_AMORE</name>
<gene>
    <name evidence="2" type="ORF">M430DRAFT_44833</name>
</gene>
<dbReference type="EMBL" id="KZ679016">
    <property type="protein sequence ID" value="PSS10686.1"/>
    <property type="molecule type" value="Genomic_DNA"/>
</dbReference>
<protein>
    <submittedName>
        <fullName evidence="2">Uncharacterized protein</fullName>
    </submittedName>
</protein>
<sequence>MSVPYGSTIYKHLKRRALLRYGDEASEYNQGSAQSGSYYESQGPLAQSPLEQRPADPQTSQDDGATSYARS</sequence>
<feature type="region of interest" description="Disordered" evidence="1">
    <location>
        <begin position="26"/>
        <end position="71"/>
    </location>
</feature>
<dbReference type="InParanoid" id="A0A2T3AT79"/>
<reference evidence="2 3" key="1">
    <citation type="journal article" date="2018" name="New Phytol.">
        <title>Comparative genomics and transcriptomics depict ericoid mycorrhizal fungi as versatile saprotrophs and plant mutualists.</title>
        <authorList>
            <person name="Martino E."/>
            <person name="Morin E."/>
            <person name="Grelet G.A."/>
            <person name="Kuo A."/>
            <person name="Kohler A."/>
            <person name="Daghino S."/>
            <person name="Barry K.W."/>
            <person name="Cichocki N."/>
            <person name="Clum A."/>
            <person name="Dockter R.B."/>
            <person name="Hainaut M."/>
            <person name="Kuo R.C."/>
            <person name="LaButti K."/>
            <person name="Lindahl B.D."/>
            <person name="Lindquist E.A."/>
            <person name="Lipzen A."/>
            <person name="Khouja H.R."/>
            <person name="Magnuson J."/>
            <person name="Murat C."/>
            <person name="Ohm R.A."/>
            <person name="Singer S.W."/>
            <person name="Spatafora J.W."/>
            <person name="Wang M."/>
            <person name="Veneault-Fourrey C."/>
            <person name="Henrissat B."/>
            <person name="Grigoriev I.V."/>
            <person name="Martin F.M."/>
            <person name="Perotto S."/>
        </authorList>
    </citation>
    <scope>NUCLEOTIDE SEQUENCE [LARGE SCALE GENOMIC DNA]</scope>
    <source>
        <strain evidence="2 3">ATCC 22711</strain>
    </source>
</reference>
<dbReference type="RefSeq" id="XP_024717865.1">
    <property type="nucleotide sequence ID" value="XM_024867725.1"/>
</dbReference>
<organism evidence="2 3">
    <name type="scientific">Amorphotheca resinae ATCC 22711</name>
    <dbReference type="NCBI Taxonomy" id="857342"/>
    <lineage>
        <taxon>Eukaryota</taxon>
        <taxon>Fungi</taxon>
        <taxon>Dikarya</taxon>
        <taxon>Ascomycota</taxon>
        <taxon>Pezizomycotina</taxon>
        <taxon>Leotiomycetes</taxon>
        <taxon>Helotiales</taxon>
        <taxon>Amorphothecaceae</taxon>
        <taxon>Amorphotheca</taxon>
    </lineage>
</organism>
<evidence type="ECO:0000256" key="1">
    <source>
        <dbReference type="SAM" id="MobiDB-lite"/>
    </source>
</evidence>